<dbReference type="STRING" id="1338011.BD94_0765"/>
<dbReference type="KEGG" id="eao:BD94_0765"/>
<dbReference type="RefSeq" id="WP_024564870.1">
    <property type="nucleotide sequence ID" value="NZ_CP007547.1"/>
</dbReference>
<dbReference type="HOGENOM" id="CLU_036742_2_0_10"/>
<evidence type="ECO:0000313" key="2">
    <source>
        <dbReference type="Proteomes" id="UP000028933"/>
    </source>
</evidence>
<dbReference type="PANTHER" id="PTHR36452:SF1">
    <property type="entry name" value="DUF2461 DOMAIN-CONTAINING PROTEIN"/>
    <property type="match status" value="1"/>
</dbReference>
<gene>
    <name evidence="1" type="ORF">BD94_0765</name>
</gene>
<accession>A0A077EG81</accession>
<reference evidence="1" key="2">
    <citation type="journal article" date="2015" name="Genome Biol. Evol.">
        <title>Complete Genome Sequence and Transcriptomic Analysis of the Novel Pathogen Elizabethkingia anophelis in Response to Oxidative Stress.</title>
        <authorList>
            <person name="Li Y."/>
            <person name="Liu Y."/>
            <person name="Chew S.C."/>
            <person name="Tay M."/>
            <person name="Salido M.M."/>
            <person name="Teo J."/>
            <person name="Lauro F.M."/>
            <person name="Givskov M."/>
            <person name="Yang L."/>
        </authorList>
    </citation>
    <scope>NUCLEOTIDE SEQUENCE</scope>
    <source>
        <strain evidence="1">NUHP1</strain>
    </source>
</reference>
<dbReference type="NCBIfam" id="TIGR02453">
    <property type="entry name" value="TIGR02453 family protein"/>
    <property type="match status" value="1"/>
</dbReference>
<dbReference type="PANTHER" id="PTHR36452">
    <property type="entry name" value="CHROMOSOME 12, WHOLE GENOME SHOTGUN SEQUENCE"/>
    <property type="match status" value="1"/>
</dbReference>
<dbReference type="eggNOG" id="COG5587">
    <property type="taxonomic scope" value="Bacteria"/>
</dbReference>
<name>A0A077EG81_9FLAO</name>
<dbReference type="InterPro" id="IPR015996">
    <property type="entry name" value="UCP028451"/>
</dbReference>
<dbReference type="Proteomes" id="UP000028933">
    <property type="component" value="Chromosome"/>
</dbReference>
<dbReference type="InterPro" id="IPR012808">
    <property type="entry name" value="CHP02453"/>
</dbReference>
<reference evidence="1" key="1">
    <citation type="journal article" date="2013" name="Lancet">
        <title>First case of E anophelis outbreak in an intensive-care unit.</title>
        <authorList>
            <person name="Teo J."/>
            <person name="Tan S.Y."/>
            <person name="Tay M."/>
            <person name="Ding Y."/>
            <person name="Kjelleberg S."/>
            <person name="Givskov M."/>
            <person name="Lin R.T."/>
            <person name="Yang L."/>
        </authorList>
    </citation>
    <scope>NUCLEOTIDE SEQUENCE [LARGE SCALE GENOMIC DNA]</scope>
    <source>
        <strain evidence="1">NUHP1</strain>
    </source>
</reference>
<dbReference type="AlphaFoldDB" id="A0A077EG81"/>
<evidence type="ECO:0000313" key="1">
    <source>
        <dbReference type="EMBL" id="AIL44540.1"/>
    </source>
</evidence>
<organism evidence="1 2">
    <name type="scientific">Elizabethkingia anophelis NUHP1</name>
    <dbReference type="NCBI Taxonomy" id="1338011"/>
    <lineage>
        <taxon>Bacteria</taxon>
        <taxon>Pseudomonadati</taxon>
        <taxon>Bacteroidota</taxon>
        <taxon>Flavobacteriia</taxon>
        <taxon>Flavobacteriales</taxon>
        <taxon>Weeksellaceae</taxon>
        <taxon>Elizabethkingia</taxon>
    </lineage>
</organism>
<evidence type="ECO:0008006" key="3">
    <source>
        <dbReference type="Google" id="ProtNLM"/>
    </source>
</evidence>
<dbReference type="EMBL" id="CP007547">
    <property type="protein sequence ID" value="AIL44540.1"/>
    <property type="molecule type" value="Genomic_DNA"/>
</dbReference>
<sequence>MENTKYILNFLTQLSQNNNREWFTENKPQYQQANEYFISIVEQVISELAKTEPEMERLDPKKCVFRIYRDTRFSKDKTPYKTNFGASFFMGQSKGIGEAGYYMHFEPGKSFIAAGLYQPNSDVLKKFRKEISYNKEEFLSIIENPTFKKNFKIEGEKLKKIPQGFEKDDPMAEYLKYKEMILIHSFEDTEIISSKFVQEIGKLFKIALPFNQFVKESTEFN</sequence>
<dbReference type="Pfam" id="PF09365">
    <property type="entry name" value="DUF2461"/>
    <property type="match status" value="1"/>
</dbReference>
<dbReference type="PIRSF" id="PIRSF028451">
    <property type="entry name" value="UCP028451"/>
    <property type="match status" value="1"/>
</dbReference>
<proteinExistence type="predicted"/>
<protein>
    <recommendedName>
        <fullName evidence="3">TIGR02453 family protein</fullName>
    </recommendedName>
</protein>